<dbReference type="EMBL" id="JASBNA010000029">
    <property type="protein sequence ID" value="KAK7683669.1"/>
    <property type="molecule type" value="Genomic_DNA"/>
</dbReference>
<evidence type="ECO:0000313" key="1">
    <source>
        <dbReference type="EMBL" id="KAK7683669.1"/>
    </source>
</evidence>
<evidence type="ECO:0000313" key="2">
    <source>
        <dbReference type="Proteomes" id="UP001385951"/>
    </source>
</evidence>
<dbReference type="Proteomes" id="UP001385951">
    <property type="component" value="Unassembled WGS sequence"/>
</dbReference>
<keyword evidence="2" id="KW-1185">Reference proteome</keyword>
<proteinExistence type="predicted"/>
<accession>A0AAW0FW95</accession>
<organism evidence="1 2">
    <name type="scientific">Cerrena zonata</name>
    <dbReference type="NCBI Taxonomy" id="2478898"/>
    <lineage>
        <taxon>Eukaryota</taxon>
        <taxon>Fungi</taxon>
        <taxon>Dikarya</taxon>
        <taxon>Basidiomycota</taxon>
        <taxon>Agaricomycotina</taxon>
        <taxon>Agaricomycetes</taxon>
        <taxon>Polyporales</taxon>
        <taxon>Cerrenaceae</taxon>
        <taxon>Cerrena</taxon>
    </lineage>
</organism>
<gene>
    <name evidence="1" type="ORF">QCA50_013045</name>
</gene>
<name>A0AAW0FW95_9APHY</name>
<reference evidence="1 2" key="1">
    <citation type="submission" date="2022-09" db="EMBL/GenBank/DDBJ databases">
        <authorList>
            <person name="Palmer J.M."/>
        </authorList>
    </citation>
    <scope>NUCLEOTIDE SEQUENCE [LARGE SCALE GENOMIC DNA]</scope>
    <source>
        <strain evidence="1 2">DSM 7382</strain>
    </source>
</reference>
<sequence>MWATLKSSLLPINLRLLDIETHDHASPGSIVNITSVIGKRASWTLDSEHHMASPSSGSRNERLICLW</sequence>
<dbReference type="AlphaFoldDB" id="A0AAW0FW95"/>
<comment type="caution">
    <text evidence="1">The sequence shown here is derived from an EMBL/GenBank/DDBJ whole genome shotgun (WGS) entry which is preliminary data.</text>
</comment>
<protein>
    <submittedName>
        <fullName evidence="1">Uncharacterized protein</fullName>
    </submittedName>
</protein>